<proteinExistence type="predicted"/>
<sequence length="228" mass="25353">MKKTPLNSFIDQWCTVPPVVTADLTGQTIMVVGANVGIGFEAAKHFARMNPRRLIMACRNEKKGKDAIEELERETGYERAELGLVDLASFPSVNAFAEKFSGEQDTRLDILVMNAGLAVQDYEATTDGWEITLQVNHLATALLSLLLFPHLSKSSSPERPSRLVVVSSGVHYWTKITPEMMESSSTTLKTLSSKEYSSRVGLSARYEESKLLNVFFVRALAAHLERRD</sequence>
<evidence type="ECO:0000313" key="2">
    <source>
        <dbReference type="Proteomes" id="UP000790377"/>
    </source>
</evidence>
<gene>
    <name evidence="1" type="ORF">BJ138DRAFT_1181459</name>
</gene>
<evidence type="ECO:0000313" key="1">
    <source>
        <dbReference type="EMBL" id="KAH7908856.1"/>
    </source>
</evidence>
<protein>
    <submittedName>
        <fullName evidence="1">Uncharacterized protein</fullName>
    </submittedName>
</protein>
<accession>A0ACB8A5W9</accession>
<comment type="caution">
    <text evidence="1">The sequence shown here is derived from an EMBL/GenBank/DDBJ whole genome shotgun (WGS) entry which is preliminary data.</text>
</comment>
<dbReference type="Proteomes" id="UP000790377">
    <property type="component" value="Unassembled WGS sequence"/>
</dbReference>
<dbReference type="EMBL" id="MU267794">
    <property type="protein sequence ID" value="KAH7908856.1"/>
    <property type="molecule type" value="Genomic_DNA"/>
</dbReference>
<name>A0ACB8A5W9_9AGAM</name>
<keyword evidence="2" id="KW-1185">Reference proteome</keyword>
<feature type="non-terminal residue" evidence="1">
    <location>
        <position position="228"/>
    </location>
</feature>
<organism evidence="1 2">
    <name type="scientific">Hygrophoropsis aurantiaca</name>
    <dbReference type="NCBI Taxonomy" id="72124"/>
    <lineage>
        <taxon>Eukaryota</taxon>
        <taxon>Fungi</taxon>
        <taxon>Dikarya</taxon>
        <taxon>Basidiomycota</taxon>
        <taxon>Agaricomycotina</taxon>
        <taxon>Agaricomycetes</taxon>
        <taxon>Agaricomycetidae</taxon>
        <taxon>Boletales</taxon>
        <taxon>Coniophorineae</taxon>
        <taxon>Hygrophoropsidaceae</taxon>
        <taxon>Hygrophoropsis</taxon>
    </lineage>
</organism>
<reference evidence="1" key="1">
    <citation type="journal article" date="2021" name="New Phytol.">
        <title>Evolutionary innovations through gain and loss of genes in the ectomycorrhizal Boletales.</title>
        <authorList>
            <person name="Wu G."/>
            <person name="Miyauchi S."/>
            <person name="Morin E."/>
            <person name="Kuo A."/>
            <person name="Drula E."/>
            <person name="Varga T."/>
            <person name="Kohler A."/>
            <person name="Feng B."/>
            <person name="Cao Y."/>
            <person name="Lipzen A."/>
            <person name="Daum C."/>
            <person name="Hundley H."/>
            <person name="Pangilinan J."/>
            <person name="Johnson J."/>
            <person name="Barry K."/>
            <person name="LaButti K."/>
            <person name="Ng V."/>
            <person name="Ahrendt S."/>
            <person name="Min B."/>
            <person name="Choi I.G."/>
            <person name="Park H."/>
            <person name="Plett J.M."/>
            <person name="Magnuson J."/>
            <person name="Spatafora J.W."/>
            <person name="Nagy L.G."/>
            <person name="Henrissat B."/>
            <person name="Grigoriev I.V."/>
            <person name="Yang Z.L."/>
            <person name="Xu J."/>
            <person name="Martin F.M."/>
        </authorList>
    </citation>
    <scope>NUCLEOTIDE SEQUENCE</scope>
    <source>
        <strain evidence="1">ATCC 28755</strain>
    </source>
</reference>